<feature type="transmembrane region" description="Helical" evidence="1">
    <location>
        <begin position="42"/>
        <end position="60"/>
    </location>
</feature>
<reference evidence="2 3" key="1">
    <citation type="submission" date="2020-07" db="EMBL/GenBank/DDBJ databases">
        <title>Sequencing the genomes of 1000 actinobacteria strains.</title>
        <authorList>
            <person name="Klenk H.-P."/>
        </authorList>
    </citation>
    <scope>NUCLEOTIDE SEQUENCE [LARGE SCALE GENOMIC DNA]</scope>
    <source>
        <strain evidence="2 3">DSM 26341</strain>
    </source>
</reference>
<dbReference type="AlphaFoldDB" id="A0A7Z0D3X3"/>
<feature type="transmembrane region" description="Helical" evidence="1">
    <location>
        <begin position="92"/>
        <end position="114"/>
    </location>
</feature>
<sequence>MHSKSLVATAAVLDVVLTLAFVVIGRSSHAEGITLAGTMTTWWPFLAGLAVGWIGTAAWLRPMSIVRSGIGIWLITVGIGMALRVVSGQGTAVSFIVVALVAVGVLLLGWRAAAIPILRRSRRKTPRGV</sequence>
<evidence type="ECO:0000313" key="3">
    <source>
        <dbReference type="Proteomes" id="UP000539111"/>
    </source>
</evidence>
<comment type="caution">
    <text evidence="2">The sequence shown here is derived from an EMBL/GenBank/DDBJ whole genome shotgun (WGS) entry which is preliminary data.</text>
</comment>
<dbReference type="InterPro" id="IPR021414">
    <property type="entry name" value="DUF3054"/>
</dbReference>
<keyword evidence="1" id="KW-0472">Membrane</keyword>
<keyword evidence="1" id="KW-0812">Transmembrane</keyword>
<feature type="transmembrane region" description="Helical" evidence="1">
    <location>
        <begin position="65"/>
        <end position="86"/>
    </location>
</feature>
<keyword evidence="3" id="KW-1185">Reference proteome</keyword>
<gene>
    <name evidence="2" type="ORF">BJY26_002723</name>
</gene>
<keyword evidence="1" id="KW-1133">Transmembrane helix</keyword>
<dbReference type="Pfam" id="PF11255">
    <property type="entry name" value="DUF3054"/>
    <property type="match status" value="1"/>
</dbReference>
<dbReference type="Proteomes" id="UP000539111">
    <property type="component" value="Unassembled WGS sequence"/>
</dbReference>
<evidence type="ECO:0008006" key="4">
    <source>
        <dbReference type="Google" id="ProtNLM"/>
    </source>
</evidence>
<protein>
    <recommendedName>
        <fullName evidence="4">DUF3054 family protein</fullName>
    </recommendedName>
</protein>
<accession>A0A7Z0D3X3</accession>
<name>A0A7Z0D3X3_9MICO</name>
<evidence type="ECO:0000256" key="1">
    <source>
        <dbReference type="SAM" id="Phobius"/>
    </source>
</evidence>
<evidence type="ECO:0000313" key="2">
    <source>
        <dbReference type="EMBL" id="NYI68417.1"/>
    </source>
</evidence>
<organism evidence="2 3">
    <name type="scientific">Spelaeicoccus albus</name>
    <dbReference type="NCBI Taxonomy" id="1280376"/>
    <lineage>
        <taxon>Bacteria</taxon>
        <taxon>Bacillati</taxon>
        <taxon>Actinomycetota</taxon>
        <taxon>Actinomycetes</taxon>
        <taxon>Micrococcales</taxon>
        <taxon>Brevibacteriaceae</taxon>
        <taxon>Spelaeicoccus</taxon>
    </lineage>
</organism>
<proteinExistence type="predicted"/>
<dbReference type="EMBL" id="JACBZP010000001">
    <property type="protein sequence ID" value="NYI68417.1"/>
    <property type="molecule type" value="Genomic_DNA"/>
</dbReference>
<dbReference type="RefSeq" id="WP_179428769.1">
    <property type="nucleotide sequence ID" value="NZ_JACBZP010000001.1"/>
</dbReference>